<name>Q3K794_PSEPF</name>
<dbReference type="KEGG" id="pfo:Pfl01_4623"/>
<protein>
    <submittedName>
        <fullName evidence="2">Uncharacterized protein</fullName>
    </submittedName>
</protein>
<sequence>METACTSGSNRTGASHGNFGTSVLQVTGRGWASAGKQQAAAGYAAALSEGNDADKQRAEKLLKQASEALTLATRGKRGVATVVNALTAEVEKLNETITVTKQHLTDLRQDQLRAVRFLWADRLDKAAQDFANVAAQLSAAEKALGRYSSLQDLYLPLQAPMGRQHISQSEIREKANAISIEQLLAA</sequence>
<organism evidence="2 3">
    <name type="scientific">Pseudomonas fluorescens (strain Pf0-1)</name>
    <dbReference type="NCBI Taxonomy" id="205922"/>
    <lineage>
        <taxon>Bacteria</taxon>
        <taxon>Pseudomonadati</taxon>
        <taxon>Pseudomonadota</taxon>
        <taxon>Gammaproteobacteria</taxon>
        <taxon>Pseudomonadales</taxon>
        <taxon>Pseudomonadaceae</taxon>
        <taxon>Pseudomonas</taxon>
    </lineage>
</organism>
<dbReference type="EMBL" id="CP000094">
    <property type="protein sequence ID" value="ABA76360.1"/>
    <property type="molecule type" value="Genomic_DNA"/>
</dbReference>
<proteinExistence type="predicted"/>
<dbReference type="HOGENOM" id="CLU_1453259_0_0_6"/>
<gene>
    <name evidence="2" type="ordered locus">Pfl01_4623</name>
</gene>
<dbReference type="Proteomes" id="UP000002704">
    <property type="component" value="Chromosome"/>
</dbReference>
<evidence type="ECO:0000313" key="2">
    <source>
        <dbReference type="EMBL" id="ABA76360.1"/>
    </source>
</evidence>
<feature type="coiled-coil region" evidence="1">
    <location>
        <begin position="83"/>
        <end position="143"/>
    </location>
</feature>
<evidence type="ECO:0000313" key="3">
    <source>
        <dbReference type="Proteomes" id="UP000002704"/>
    </source>
</evidence>
<keyword evidence="1" id="KW-0175">Coiled coil</keyword>
<evidence type="ECO:0000256" key="1">
    <source>
        <dbReference type="SAM" id="Coils"/>
    </source>
</evidence>
<dbReference type="AlphaFoldDB" id="Q3K794"/>
<accession>Q3K794</accession>
<reference evidence="2 3" key="1">
    <citation type="journal article" date="2009" name="Genome Biol.">
        <title>Genomic and genetic analyses of diversity and plant interactions of Pseudomonas fluorescens.</title>
        <authorList>
            <person name="Silby M.W."/>
            <person name="Cerdeno-Tarraga A.M."/>
            <person name="Vernikos G.S."/>
            <person name="Giddens S.R."/>
            <person name="Jackson R.W."/>
            <person name="Preston G.M."/>
            <person name="Zhang X.X."/>
            <person name="Moon C.D."/>
            <person name="Gehrig S.M."/>
            <person name="Godfrey S.A."/>
            <person name="Knight C.G."/>
            <person name="Malone J.G."/>
            <person name="Robinson Z."/>
            <person name="Spiers A.J."/>
            <person name="Harris S."/>
            <person name="Challis G.L."/>
            <person name="Yaxley A.M."/>
            <person name="Harris D."/>
            <person name="Seeger K."/>
            <person name="Murphy L."/>
            <person name="Rutter S."/>
            <person name="Squares R."/>
            <person name="Quail M.A."/>
            <person name="Saunders E."/>
            <person name="Mavromatis K."/>
            <person name="Brettin T.S."/>
            <person name="Bentley S.D."/>
            <person name="Hothersall J."/>
            <person name="Stephens E."/>
            <person name="Thomas C.M."/>
            <person name="Parkhill J."/>
            <person name="Levy S.B."/>
            <person name="Rainey P.B."/>
            <person name="Thomson N.R."/>
        </authorList>
    </citation>
    <scope>NUCLEOTIDE SEQUENCE [LARGE SCALE GENOMIC DNA]</scope>
    <source>
        <strain evidence="2 3">Pf0-1</strain>
    </source>
</reference>